<keyword evidence="1" id="KW-0378">Hydrolase</keyword>
<dbReference type="GO" id="GO:0004519">
    <property type="term" value="F:endonuclease activity"/>
    <property type="evidence" value="ECO:0007669"/>
    <property type="project" value="UniProtKB-KW"/>
</dbReference>
<keyword evidence="2" id="KW-1185">Reference proteome</keyword>
<name>A0A0B4ZZ38_9CAUD</name>
<evidence type="ECO:0000313" key="2">
    <source>
        <dbReference type="Proteomes" id="UP000031805"/>
    </source>
</evidence>
<proteinExistence type="predicted"/>
<protein>
    <submittedName>
        <fullName evidence="1">DNA endonuclease IV</fullName>
    </submittedName>
</protein>
<dbReference type="RefSeq" id="YP_009200264.1">
    <property type="nucleotide sequence ID" value="NC_028820.1"/>
</dbReference>
<dbReference type="Proteomes" id="UP000031805">
    <property type="component" value="Segment"/>
</dbReference>
<keyword evidence="1" id="KW-0540">Nuclease</keyword>
<dbReference type="GeneID" id="26627327"/>
<sequence length="185" mass="20474">MSVKDLTPKNRAKVVDTHKYSLSQDESQDSSEVLTRCIKAILAEQYIAKEVDGSVAGGNEDHNDPWSYAFDVVASGEYSGLRIEVKTHQSNAKSISCHTGYSGDYQHGSGLNLGPFLNHKIADCMIILNCTEVRSGVYRFVPVILAASDAFNPKTGLVRKSNFSGWYIQPKIPDTNINYYQFTSI</sequence>
<dbReference type="KEGG" id="vg:26627327"/>
<organism evidence="1 2">
    <name type="scientific">Yersinia phage vB_YenM_TG1</name>
    <dbReference type="NCBI Taxonomy" id="1589265"/>
    <lineage>
        <taxon>Viruses</taxon>
        <taxon>Duplodnaviria</taxon>
        <taxon>Heunggongvirae</taxon>
        <taxon>Uroviricota</taxon>
        <taxon>Caudoviricetes</taxon>
        <taxon>Pantevenvirales</taxon>
        <taxon>Straboviridae</taxon>
        <taxon>Tevenvirinae</taxon>
        <taxon>Tegunavirus</taxon>
        <taxon>Tegunavirus yenmtg1</taxon>
    </lineage>
</organism>
<evidence type="ECO:0000313" key="1">
    <source>
        <dbReference type="EMBL" id="AJD81813.1"/>
    </source>
</evidence>
<gene>
    <name evidence="1" type="ORF">YenMTG1_003</name>
</gene>
<reference evidence="1 2" key="1">
    <citation type="submission" date="2014-11" db="EMBL/GenBank/DDBJ databases">
        <title>Complete genome sequence of vB_YenM_TG1, a broad host range bacteriophage which infects Yersinia enterocolitica.</title>
        <authorList>
            <person name="Leon-Velarde C.G."/>
            <person name="Kropinski A.M."/>
            <person name="Chen S."/>
            <person name="Griffiths M.W."/>
            <person name="Odumeru J.A."/>
        </authorList>
    </citation>
    <scope>NUCLEOTIDE SEQUENCE [LARGE SCALE GENOMIC DNA]</scope>
</reference>
<keyword evidence="1" id="KW-0255">Endonuclease</keyword>
<accession>A0A0B4ZZ38</accession>
<dbReference type="EMBL" id="KP202158">
    <property type="protein sequence ID" value="AJD81813.1"/>
    <property type="molecule type" value="Genomic_DNA"/>
</dbReference>